<evidence type="ECO:0000313" key="4">
    <source>
        <dbReference type="Proteomes" id="UP000004508"/>
    </source>
</evidence>
<dbReference type="Pfam" id="PF06053">
    <property type="entry name" value="DUF929"/>
    <property type="match status" value="1"/>
</dbReference>
<evidence type="ECO:0000313" key="3">
    <source>
        <dbReference type="EMBL" id="EFH86550.1"/>
    </source>
</evidence>
<organism evidence="3 4">
    <name type="scientific">Ktedonobacter racemifer DSM 44963</name>
    <dbReference type="NCBI Taxonomy" id="485913"/>
    <lineage>
        <taxon>Bacteria</taxon>
        <taxon>Bacillati</taxon>
        <taxon>Chloroflexota</taxon>
        <taxon>Ktedonobacteria</taxon>
        <taxon>Ktedonobacterales</taxon>
        <taxon>Ktedonobacteraceae</taxon>
        <taxon>Ktedonobacter</taxon>
    </lineage>
</organism>
<evidence type="ECO:0000256" key="1">
    <source>
        <dbReference type="SAM" id="MobiDB-lite"/>
    </source>
</evidence>
<dbReference type="InParanoid" id="D6TLA0"/>
<keyword evidence="2" id="KW-0472">Membrane</keyword>
<keyword evidence="2" id="KW-1133">Transmembrane helix</keyword>
<evidence type="ECO:0008006" key="5">
    <source>
        <dbReference type="Google" id="ProtNLM"/>
    </source>
</evidence>
<dbReference type="eggNOG" id="ENOG5030WW9">
    <property type="taxonomic scope" value="Bacteria"/>
</dbReference>
<comment type="caution">
    <text evidence="3">The sequence shown here is derived from an EMBL/GenBank/DDBJ whole genome shotgun (WGS) entry which is preliminary data.</text>
</comment>
<evidence type="ECO:0000256" key="2">
    <source>
        <dbReference type="SAM" id="Phobius"/>
    </source>
</evidence>
<dbReference type="InterPro" id="IPR009272">
    <property type="entry name" value="DUF929"/>
</dbReference>
<sequence>MANPKQRDSAAQRREQARRQRDQRLNTNQNGRYRGRGSGKKLSEAWLLVGGIVLMVAIVVGIFVWAANQQTGSATKGNVDIQKALTTISPQTFKTVGAGSAKTLFKPLPSNADIPKGPNGRPQVLYIGADWCPYCAAQRWAIIASLSRFGTFSKLDTIASAEQNIVTFSFHGAKYTSPYIDFVPVETEDNAGKALDTPTTEQRKLVDTYDAPPYVGANEKGSIPFLLIDKVAISSGSFYPPQQLLNLSYQDVANGLKDPNSDVSKGIIGAANYLTTAICRATNNQPADVCTQEPIPTLDKSLFTKASNGSGPALAFNDVQLALPERRRYA</sequence>
<proteinExistence type="predicted"/>
<name>D6TLA0_KTERA</name>
<dbReference type="EMBL" id="ADVG01000002">
    <property type="protein sequence ID" value="EFH86550.1"/>
    <property type="molecule type" value="Genomic_DNA"/>
</dbReference>
<dbReference type="AlphaFoldDB" id="D6TLA0"/>
<keyword evidence="2" id="KW-0812">Transmembrane</keyword>
<feature type="region of interest" description="Disordered" evidence="1">
    <location>
        <begin position="1"/>
        <end position="38"/>
    </location>
</feature>
<dbReference type="RefSeq" id="WP_007910973.1">
    <property type="nucleotide sequence ID" value="NZ_ADVG01000002.1"/>
</dbReference>
<dbReference type="Proteomes" id="UP000004508">
    <property type="component" value="Unassembled WGS sequence"/>
</dbReference>
<dbReference type="OrthoDB" id="154333at2"/>
<accession>D6TLA0</accession>
<feature type="compositionally biased region" description="Basic and acidic residues" evidence="1">
    <location>
        <begin position="1"/>
        <end position="24"/>
    </location>
</feature>
<reference evidence="3 4" key="1">
    <citation type="journal article" date="2011" name="Stand. Genomic Sci.">
        <title>Non-contiguous finished genome sequence and contextual data of the filamentous soil bacterium Ktedonobacter racemifer type strain (SOSP1-21).</title>
        <authorList>
            <person name="Chang Y.J."/>
            <person name="Land M."/>
            <person name="Hauser L."/>
            <person name="Chertkov O."/>
            <person name="Del Rio T.G."/>
            <person name="Nolan M."/>
            <person name="Copeland A."/>
            <person name="Tice H."/>
            <person name="Cheng J.F."/>
            <person name="Lucas S."/>
            <person name="Han C."/>
            <person name="Goodwin L."/>
            <person name="Pitluck S."/>
            <person name="Ivanova N."/>
            <person name="Ovchinikova G."/>
            <person name="Pati A."/>
            <person name="Chen A."/>
            <person name="Palaniappan K."/>
            <person name="Mavromatis K."/>
            <person name="Liolios K."/>
            <person name="Brettin T."/>
            <person name="Fiebig A."/>
            <person name="Rohde M."/>
            <person name="Abt B."/>
            <person name="Goker M."/>
            <person name="Detter J.C."/>
            <person name="Woyke T."/>
            <person name="Bristow J."/>
            <person name="Eisen J.A."/>
            <person name="Markowitz V."/>
            <person name="Hugenholtz P."/>
            <person name="Kyrpides N.C."/>
            <person name="Klenk H.P."/>
            <person name="Lapidus A."/>
        </authorList>
    </citation>
    <scope>NUCLEOTIDE SEQUENCE [LARGE SCALE GENOMIC DNA]</scope>
    <source>
        <strain evidence="4">DSM 44963</strain>
    </source>
</reference>
<gene>
    <name evidence="3" type="ORF">Krac_7852</name>
</gene>
<keyword evidence="4" id="KW-1185">Reference proteome</keyword>
<feature type="transmembrane region" description="Helical" evidence="2">
    <location>
        <begin position="45"/>
        <end position="66"/>
    </location>
</feature>
<protein>
    <recommendedName>
        <fullName evidence="5">DUF929 domain-containing protein</fullName>
    </recommendedName>
</protein>